<dbReference type="GO" id="GO:0016787">
    <property type="term" value="F:hydrolase activity"/>
    <property type="evidence" value="ECO:0007669"/>
    <property type="project" value="UniProtKB-KW"/>
</dbReference>
<dbReference type="InterPro" id="IPR020476">
    <property type="entry name" value="Nudix_hydrolase"/>
</dbReference>
<proteinExistence type="predicted"/>
<evidence type="ECO:0000313" key="5">
    <source>
        <dbReference type="Proteomes" id="UP001470288"/>
    </source>
</evidence>
<dbReference type="PANTHER" id="PTHR11839">
    <property type="entry name" value="UDP/ADP-SUGAR PYROPHOSPHATASE"/>
    <property type="match status" value="1"/>
</dbReference>
<keyword evidence="5" id="KW-1185">Reference proteome</keyword>
<reference evidence="4 5" key="1">
    <citation type="submission" date="2024-03" db="EMBL/GenBank/DDBJ databases">
        <title>Human intestinal bacterial collection.</title>
        <authorList>
            <person name="Pauvert C."/>
            <person name="Hitch T.C.A."/>
            <person name="Clavel T."/>
        </authorList>
    </citation>
    <scope>NUCLEOTIDE SEQUENCE [LARGE SCALE GENOMIC DNA]</scope>
    <source>
        <strain evidence="4 5">CLA-AA-H78B</strain>
    </source>
</reference>
<evidence type="ECO:0000256" key="2">
    <source>
        <dbReference type="ARBA" id="ARBA00022801"/>
    </source>
</evidence>
<dbReference type="CDD" id="cd03424">
    <property type="entry name" value="NUDIX_ADPRase_Nudt5_UGPPase_Nudt14"/>
    <property type="match status" value="1"/>
</dbReference>
<feature type="domain" description="Nudix hydrolase" evidence="3">
    <location>
        <begin position="55"/>
        <end position="190"/>
    </location>
</feature>
<dbReference type="Proteomes" id="UP001470288">
    <property type="component" value="Unassembled WGS sequence"/>
</dbReference>
<comment type="cofactor">
    <cofactor evidence="1">
        <name>Mg(2+)</name>
        <dbReference type="ChEBI" id="CHEBI:18420"/>
    </cofactor>
</comment>
<dbReference type="InterPro" id="IPR015797">
    <property type="entry name" value="NUDIX_hydrolase-like_dom_sf"/>
</dbReference>
<comment type="caution">
    <text evidence="4">The sequence shown here is derived from an EMBL/GenBank/DDBJ whole genome shotgun (WGS) entry which is preliminary data.</text>
</comment>
<dbReference type="PRINTS" id="PR00502">
    <property type="entry name" value="NUDIXFAMILY"/>
</dbReference>
<dbReference type="Gene3D" id="3.90.79.10">
    <property type="entry name" value="Nucleoside Triphosphate Pyrophosphohydrolase"/>
    <property type="match status" value="1"/>
</dbReference>
<evidence type="ECO:0000256" key="1">
    <source>
        <dbReference type="ARBA" id="ARBA00001946"/>
    </source>
</evidence>
<dbReference type="EC" id="3.6.-.-" evidence="4"/>
<evidence type="ECO:0000259" key="3">
    <source>
        <dbReference type="PROSITE" id="PS51462"/>
    </source>
</evidence>
<dbReference type="SUPFAM" id="SSF55811">
    <property type="entry name" value="Nudix"/>
    <property type="match status" value="1"/>
</dbReference>
<dbReference type="PROSITE" id="PS51462">
    <property type="entry name" value="NUDIX"/>
    <property type="match status" value="1"/>
</dbReference>
<organism evidence="4 5">
    <name type="scientific">Hominiventricola aquisgranensis</name>
    <dbReference type="NCBI Taxonomy" id="3133164"/>
    <lineage>
        <taxon>Bacteria</taxon>
        <taxon>Bacillati</taxon>
        <taxon>Bacillota</taxon>
        <taxon>Clostridia</taxon>
        <taxon>Lachnospirales</taxon>
        <taxon>Lachnospiraceae</taxon>
        <taxon>Hominiventricola</taxon>
    </lineage>
</organism>
<dbReference type="PANTHER" id="PTHR11839:SF18">
    <property type="entry name" value="NUDIX HYDROLASE DOMAIN-CONTAINING PROTEIN"/>
    <property type="match status" value="1"/>
</dbReference>
<gene>
    <name evidence="4" type="ORF">WMO62_07500</name>
</gene>
<dbReference type="EMBL" id="JBBMFC010000011">
    <property type="protein sequence ID" value="MEQ2578684.1"/>
    <property type="molecule type" value="Genomic_DNA"/>
</dbReference>
<name>A0ABV1I219_9FIRM</name>
<protein>
    <submittedName>
        <fullName evidence="4">NUDIX hydrolase</fullName>
        <ecNumber evidence="4">3.6.-.-</ecNumber>
    </submittedName>
</protein>
<keyword evidence="2 4" id="KW-0378">Hydrolase</keyword>
<sequence length="208" mass="23973">MQGHDRVLSVEKTTENKFLNMYDLQYENKVGGHGVYHIASRAMSMEELKMKTRENKPDGVIIYSLYGEKKDHVVLVRQYRFSIDDFVYEFPAGLVDKGEDPAQAGIREMKEETGLDFVPLKADEMFCKPLFSSIGMTDESVATVYGCSTGQVSREGLEDNEEIEVVLADRTEVRRILKEEKLSINCAYLLMHFLHHTEEDPFYFLHNE</sequence>
<accession>A0ABV1I219</accession>
<dbReference type="InterPro" id="IPR000086">
    <property type="entry name" value="NUDIX_hydrolase_dom"/>
</dbReference>
<dbReference type="RefSeq" id="WP_117496092.1">
    <property type="nucleotide sequence ID" value="NZ_JBBMFC010000011.1"/>
</dbReference>
<dbReference type="Pfam" id="PF00293">
    <property type="entry name" value="NUDIX"/>
    <property type="match status" value="1"/>
</dbReference>
<evidence type="ECO:0000313" key="4">
    <source>
        <dbReference type="EMBL" id="MEQ2578684.1"/>
    </source>
</evidence>